<feature type="binding site" evidence="9">
    <location>
        <position position="147"/>
    </location>
    <ligand>
        <name>NADPH</name>
        <dbReference type="ChEBI" id="CHEBI:57783"/>
    </ligand>
</feature>
<dbReference type="GeneID" id="303184603"/>
<evidence type="ECO:0000256" key="1">
    <source>
        <dbReference type="ARBA" id="ARBA00005094"/>
    </source>
</evidence>
<dbReference type="FunFam" id="3.40.50.720:FF:000045">
    <property type="entry name" value="1-deoxy-D-xylulose 5-phosphate reductoisomerase"/>
    <property type="match status" value="1"/>
</dbReference>
<dbReference type="InterPro" id="IPR013512">
    <property type="entry name" value="DXP_reductoisomerase_N"/>
</dbReference>
<evidence type="ECO:0000259" key="10">
    <source>
        <dbReference type="Pfam" id="PF02670"/>
    </source>
</evidence>
<feature type="binding site" evidence="9">
    <location>
        <position position="53"/>
    </location>
    <ligand>
        <name>NADPH</name>
        <dbReference type="ChEBI" id="CHEBI:57783"/>
    </ligand>
</feature>
<dbReference type="SUPFAM" id="SSF69055">
    <property type="entry name" value="1-deoxy-D-xylulose-5-phosphate reductoisomerase, C-terminal domain"/>
    <property type="match status" value="1"/>
</dbReference>
<comment type="caution">
    <text evidence="9">Lacks conserved residue(s) required for the propagation of feature annotation.</text>
</comment>
<keyword evidence="9" id="KW-0460">Magnesium</keyword>
<comment type="function">
    <text evidence="9">Catalyzes the NADPH-dependent rearrangement and reduction of 1-deoxy-D-xylulose-5-phosphate (DXP) to 2-C-methyl-D-erythritol 4-phosphate (MEP).</text>
</comment>
<dbReference type="SUPFAM" id="SSF51735">
    <property type="entry name" value="NAD(P)-binding Rossmann-fold domains"/>
    <property type="match status" value="1"/>
</dbReference>
<evidence type="ECO:0000256" key="4">
    <source>
        <dbReference type="ARBA" id="ARBA00022857"/>
    </source>
</evidence>
<dbReference type="OMA" id="AHPNWVM"/>
<dbReference type="PANTHER" id="PTHR30525">
    <property type="entry name" value="1-DEOXY-D-XYLULOSE 5-PHOSPHATE REDUCTOISOMERASE"/>
    <property type="match status" value="1"/>
</dbReference>
<keyword evidence="4 9" id="KW-0521">NADP</keyword>
<feature type="binding site" evidence="9">
    <location>
        <position position="170"/>
    </location>
    <ligand>
        <name>1-deoxy-D-xylulose 5-phosphate</name>
        <dbReference type="ChEBI" id="CHEBI:57792"/>
    </ligand>
</feature>
<dbReference type="InterPro" id="IPR036291">
    <property type="entry name" value="NAD(P)-bd_dom_sf"/>
</dbReference>
<feature type="binding site" evidence="9">
    <location>
        <position position="240"/>
    </location>
    <ligand>
        <name>1-deoxy-D-xylulose 5-phosphate</name>
        <dbReference type="ChEBI" id="CHEBI:57792"/>
    </ligand>
</feature>
<feature type="binding site" evidence="9">
    <location>
        <position position="171"/>
    </location>
    <ligand>
        <name>Mn(2+)</name>
        <dbReference type="ChEBI" id="CHEBI:29035"/>
    </ligand>
</feature>
<evidence type="ECO:0000259" key="11">
    <source>
        <dbReference type="Pfam" id="PF08436"/>
    </source>
</evidence>
<evidence type="ECO:0000313" key="14">
    <source>
        <dbReference type="Proteomes" id="UP000235739"/>
    </source>
</evidence>
<dbReference type="Pfam" id="PF08436">
    <property type="entry name" value="DXP_redisom_C"/>
    <property type="match status" value="1"/>
</dbReference>
<evidence type="ECO:0000256" key="8">
    <source>
        <dbReference type="ARBA" id="ARBA00048543"/>
    </source>
</evidence>
<feature type="binding site" evidence="9">
    <location>
        <position position="240"/>
    </location>
    <ligand>
        <name>Mn(2+)</name>
        <dbReference type="ChEBI" id="CHEBI:29035"/>
    </ligand>
</feature>
<dbReference type="InterPro" id="IPR036169">
    <property type="entry name" value="DXPR_C_sf"/>
</dbReference>
<dbReference type="Gene3D" id="1.10.1740.10">
    <property type="match status" value="1"/>
</dbReference>
<organism evidence="13 14">
    <name type="scientific">Glutamicibacter arilaitensis</name>
    <dbReference type="NCBI Taxonomy" id="256701"/>
    <lineage>
        <taxon>Bacteria</taxon>
        <taxon>Bacillati</taxon>
        <taxon>Actinomycetota</taxon>
        <taxon>Actinomycetes</taxon>
        <taxon>Micrococcales</taxon>
        <taxon>Micrococcaceae</taxon>
        <taxon>Glutamicibacter</taxon>
    </lineage>
</organism>
<accession>A0A2N7S5Z6</accession>
<dbReference type="Proteomes" id="UP000235739">
    <property type="component" value="Unassembled WGS sequence"/>
</dbReference>
<dbReference type="InterPro" id="IPR003821">
    <property type="entry name" value="DXP_reductoisomerase"/>
</dbReference>
<comment type="caution">
    <text evidence="13">The sequence shown here is derived from an EMBL/GenBank/DDBJ whole genome shotgun (WGS) entry which is preliminary data.</text>
</comment>
<gene>
    <name evidence="9" type="primary">dxr</name>
    <name evidence="13" type="ORF">CIK84_08560</name>
</gene>
<dbReference type="HAMAP" id="MF_00183">
    <property type="entry name" value="DXP_reductoisom"/>
    <property type="match status" value="1"/>
</dbReference>
<dbReference type="AlphaFoldDB" id="A0A2N7S5Z6"/>
<feature type="binding site" evidence="9">
    <location>
        <position position="145"/>
    </location>
    <ligand>
        <name>NADPH</name>
        <dbReference type="ChEBI" id="CHEBI:57783"/>
    </ligand>
</feature>
<feature type="binding site" evidence="9">
    <location>
        <position position="218"/>
    </location>
    <ligand>
        <name>1-deoxy-D-xylulose 5-phosphate</name>
        <dbReference type="ChEBI" id="CHEBI:57792"/>
    </ligand>
</feature>
<dbReference type="Gene3D" id="3.40.50.720">
    <property type="entry name" value="NAD(P)-binding Rossmann-like Domain"/>
    <property type="match status" value="1"/>
</dbReference>
<comment type="catalytic activity">
    <reaction evidence="8">
        <text>2-C-methyl-D-erythritol 4-phosphate + NADP(+) = 1-deoxy-D-xylulose 5-phosphate + NADPH + H(+)</text>
        <dbReference type="Rhea" id="RHEA:13717"/>
        <dbReference type="ChEBI" id="CHEBI:15378"/>
        <dbReference type="ChEBI" id="CHEBI:57783"/>
        <dbReference type="ChEBI" id="CHEBI:57792"/>
        <dbReference type="ChEBI" id="CHEBI:58262"/>
        <dbReference type="ChEBI" id="CHEBI:58349"/>
        <dbReference type="EC" id="1.1.1.267"/>
    </reaction>
    <physiologicalReaction direction="right-to-left" evidence="8">
        <dbReference type="Rhea" id="RHEA:13719"/>
    </physiologicalReaction>
</comment>
<dbReference type="GO" id="GO:0070402">
    <property type="term" value="F:NADPH binding"/>
    <property type="evidence" value="ECO:0007669"/>
    <property type="project" value="InterPro"/>
</dbReference>
<keyword evidence="3 9" id="KW-0479">Metal-binding</keyword>
<dbReference type="RefSeq" id="WP_013348357.1">
    <property type="nucleotide sequence ID" value="NZ_JBQDIL010000020.1"/>
</dbReference>
<feature type="binding site" evidence="9">
    <location>
        <position position="195"/>
    </location>
    <ligand>
        <name>1-deoxy-D-xylulose 5-phosphate</name>
        <dbReference type="ChEBI" id="CHEBI:57792"/>
    </ligand>
</feature>
<dbReference type="PANTHER" id="PTHR30525:SF0">
    <property type="entry name" value="1-DEOXY-D-XYLULOSE 5-PHOSPHATE REDUCTOISOMERASE, CHLOROPLASTIC"/>
    <property type="match status" value="1"/>
</dbReference>
<feature type="binding site" evidence="9">
    <location>
        <position position="224"/>
    </location>
    <ligand>
        <name>NADPH</name>
        <dbReference type="ChEBI" id="CHEBI:57783"/>
    </ligand>
</feature>
<comment type="cofactor">
    <cofactor evidence="9">
        <name>Mg(2+)</name>
        <dbReference type="ChEBI" id="CHEBI:18420"/>
    </cofactor>
    <cofactor evidence="9">
        <name>Mn(2+)</name>
        <dbReference type="ChEBI" id="CHEBI:29035"/>
    </cofactor>
</comment>
<feature type="binding site" evidence="9">
    <location>
        <position position="169"/>
    </location>
    <ligand>
        <name>Mn(2+)</name>
        <dbReference type="ChEBI" id="CHEBI:29035"/>
    </ligand>
</feature>
<feature type="binding site" evidence="9">
    <location>
        <position position="146"/>
    </location>
    <ligand>
        <name>1-deoxy-D-xylulose 5-phosphate</name>
        <dbReference type="ChEBI" id="CHEBI:57792"/>
    </ligand>
</feature>
<feature type="binding site" evidence="9">
    <location>
        <position position="236"/>
    </location>
    <ligand>
        <name>1-deoxy-D-xylulose 5-phosphate</name>
        <dbReference type="ChEBI" id="CHEBI:57792"/>
    </ligand>
</feature>
<comment type="pathway">
    <text evidence="1 9">Isoprenoid biosynthesis; isopentenyl diphosphate biosynthesis via DXP pathway; isopentenyl diphosphate from 1-deoxy-D-xylulose 5-phosphate: step 1/6.</text>
</comment>
<keyword evidence="13" id="KW-0413">Isomerase</keyword>
<feature type="domain" description="1-deoxy-D-xylulose 5-phosphate reductoisomerase N-terminal" evidence="10">
    <location>
        <begin position="19"/>
        <end position="153"/>
    </location>
</feature>
<feature type="binding site" evidence="9">
    <location>
        <position position="51"/>
    </location>
    <ligand>
        <name>NADPH</name>
        <dbReference type="ChEBI" id="CHEBI:57783"/>
    </ligand>
</feature>
<dbReference type="SUPFAM" id="SSF55347">
    <property type="entry name" value="Glyceraldehyde-3-phosphate dehydrogenase-like, C-terminal domain"/>
    <property type="match status" value="1"/>
</dbReference>
<evidence type="ECO:0000256" key="7">
    <source>
        <dbReference type="ARBA" id="ARBA00023229"/>
    </source>
</evidence>
<evidence type="ECO:0000256" key="2">
    <source>
        <dbReference type="ARBA" id="ARBA00006825"/>
    </source>
</evidence>
<sequence>MDWVSSQKTFIPAGHPRRVSLIGSTGSIGTQGLDVIDGAPELFTVAAISGGYNLERLAQQAVKHRPALVGSAVESKEELARAIQQAAEQASVSGYAPELAVGELAATEVAAYTEADVVLNGITGAIGLAPTIAALEAGHLLALANKESLIIGGQVVKQIAAPGQISPVDSEHSALAQALRSGAPEEVAKLLVTASGGPFFGYSYEQLRNVTPAQALAHPTWDMGRMVTTNSATMVNKALEVIEAHLLFDVPLEKIEPVVHRQSIIHSMVEFIDGSVIAQASPPDMRLPIALGINWPHRVPGAAKACDFSTAASWTFEPLDEEVFTAVKLAKQAASASGTHMALYNAANEVAVDAFHDGKIGFTDIVETIERVLNEYTPASDELSVATVMDTDRWARAHAAKIVEAKA</sequence>
<dbReference type="GO" id="GO:0030145">
    <property type="term" value="F:manganese ion binding"/>
    <property type="evidence" value="ECO:0007669"/>
    <property type="project" value="TreeGrafter"/>
</dbReference>
<name>A0A2N7S5Z6_9MICC</name>
<evidence type="ECO:0000256" key="6">
    <source>
        <dbReference type="ARBA" id="ARBA00023211"/>
    </source>
</evidence>
<evidence type="ECO:0000256" key="9">
    <source>
        <dbReference type="HAMAP-Rule" id="MF_00183"/>
    </source>
</evidence>
<evidence type="ECO:0000313" key="13">
    <source>
        <dbReference type="EMBL" id="PMQ21569.1"/>
    </source>
</evidence>
<feature type="binding site" evidence="9">
    <location>
        <position position="237"/>
    </location>
    <ligand>
        <name>1-deoxy-D-xylulose 5-phosphate</name>
        <dbReference type="ChEBI" id="CHEBI:57792"/>
    </ligand>
</feature>
<feature type="domain" description="1-deoxy-D-xylulose 5-phosphate reductoisomerase C-terminal" evidence="11">
    <location>
        <begin position="165"/>
        <end position="248"/>
    </location>
</feature>
<dbReference type="PIRSF" id="PIRSF006205">
    <property type="entry name" value="Dxp_reductismrs"/>
    <property type="match status" value="1"/>
</dbReference>
<feature type="binding site" evidence="9">
    <location>
        <position position="25"/>
    </location>
    <ligand>
        <name>NADPH</name>
        <dbReference type="ChEBI" id="CHEBI:57783"/>
    </ligand>
</feature>
<dbReference type="InterPro" id="IPR026877">
    <property type="entry name" value="DXPR_C"/>
</dbReference>
<feature type="domain" description="DXP reductoisomerase C-terminal" evidence="12">
    <location>
        <begin position="281"/>
        <end position="397"/>
    </location>
</feature>
<reference evidence="13 14" key="1">
    <citation type="journal article" date="2017" name="Elife">
        <title>Extensive horizontal gene transfer in cheese-associated bacteria.</title>
        <authorList>
            <person name="Bonham K.S."/>
            <person name="Wolfe B.E."/>
            <person name="Dutton R.J."/>
        </authorList>
    </citation>
    <scope>NUCLEOTIDE SEQUENCE [LARGE SCALE GENOMIC DNA]</scope>
    <source>
        <strain evidence="13 14">JB182</strain>
    </source>
</reference>
<feature type="binding site" evidence="9">
    <location>
        <position position="26"/>
    </location>
    <ligand>
        <name>NADPH</name>
        <dbReference type="ChEBI" id="CHEBI:57783"/>
    </ligand>
</feature>
<dbReference type="GO" id="GO:0030604">
    <property type="term" value="F:1-deoxy-D-xylulose-5-phosphate reductoisomerase activity"/>
    <property type="evidence" value="ECO:0007669"/>
    <property type="project" value="UniProtKB-UniRule"/>
</dbReference>
<feature type="binding site" evidence="9">
    <location>
        <position position="28"/>
    </location>
    <ligand>
        <name>NADPH</name>
        <dbReference type="ChEBI" id="CHEBI:57783"/>
    </ligand>
</feature>
<dbReference type="GO" id="GO:0051484">
    <property type="term" value="P:isopentenyl diphosphate biosynthetic process, methylerythritol 4-phosphate pathway involved in terpenoid biosynthetic process"/>
    <property type="evidence" value="ECO:0007669"/>
    <property type="project" value="TreeGrafter"/>
</dbReference>
<evidence type="ECO:0000259" key="12">
    <source>
        <dbReference type="Pfam" id="PF13288"/>
    </source>
</evidence>
<evidence type="ECO:0000256" key="3">
    <source>
        <dbReference type="ARBA" id="ARBA00022723"/>
    </source>
</evidence>
<dbReference type="InterPro" id="IPR013644">
    <property type="entry name" value="DXP_reductoisomerase_C"/>
</dbReference>
<dbReference type="GO" id="GO:0016853">
    <property type="term" value="F:isomerase activity"/>
    <property type="evidence" value="ECO:0007669"/>
    <property type="project" value="UniProtKB-KW"/>
</dbReference>
<comment type="similarity">
    <text evidence="2 9">Belongs to the DXR family.</text>
</comment>
<dbReference type="Pfam" id="PF13288">
    <property type="entry name" value="DXPR_C"/>
    <property type="match status" value="1"/>
</dbReference>
<keyword evidence="5 9" id="KW-0560">Oxidoreductase</keyword>
<proteinExistence type="inferred from homology"/>
<dbReference type="EMBL" id="PNQX01000001">
    <property type="protein sequence ID" value="PMQ21569.1"/>
    <property type="molecule type" value="Genomic_DNA"/>
</dbReference>
<dbReference type="UniPathway" id="UPA00056">
    <property type="reaction ID" value="UER00092"/>
</dbReference>
<feature type="binding site" evidence="9">
    <location>
        <position position="171"/>
    </location>
    <ligand>
        <name>1-deoxy-D-xylulose 5-phosphate</name>
        <dbReference type="ChEBI" id="CHEBI:57792"/>
    </ligand>
</feature>
<keyword evidence="7 9" id="KW-0414">Isoprene biosynthesis</keyword>
<feature type="binding site" evidence="9">
    <location>
        <position position="27"/>
    </location>
    <ligand>
        <name>NADPH</name>
        <dbReference type="ChEBI" id="CHEBI:57783"/>
    </ligand>
</feature>
<protein>
    <recommendedName>
        <fullName evidence="9">1-deoxy-D-xylulose 5-phosphate reductoisomerase</fullName>
        <shortName evidence="9">DXP reductoisomerase</shortName>
        <ecNumber evidence="9">1.1.1.267</ecNumber>
    </recommendedName>
    <alternativeName>
        <fullName evidence="9">1-deoxyxylulose-5-phosphate reductoisomerase</fullName>
    </alternativeName>
    <alternativeName>
        <fullName evidence="9">2-C-methyl-D-erythritol 4-phosphate synthase</fullName>
    </alternativeName>
</protein>
<keyword evidence="6 9" id="KW-0464">Manganese</keyword>
<dbReference type="EC" id="1.1.1.267" evidence="9"/>
<evidence type="ECO:0000256" key="5">
    <source>
        <dbReference type="ARBA" id="ARBA00023002"/>
    </source>
</evidence>
<feature type="binding site" evidence="9">
    <location>
        <position position="231"/>
    </location>
    <ligand>
        <name>1-deoxy-D-xylulose 5-phosphate</name>
        <dbReference type="ChEBI" id="CHEBI:57792"/>
    </ligand>
</feature>
<dbReference type="NCBIfam" id="TIGR00243">
    <property type="entry name" value="Dxr"/>
    <property type="match status" value="1"/>
</dbReference>
<dbReference type="Pfam" id="PF02670">
    <property type="entry name" value="DXP_reductoisom"/>
    <property type="match status" value="1"/>
</dbReference>